<dbReference type="PANTHER" id="PTHR22744">
    <property type="entry name" value="HELIX LOOP HELIX PROTEIN 21-RELATED"/>
    <property type="match status" value="1"/>
</dbReference>
<dbReference type="InterPro" id="IPR011333">
    <property type="entry name" value="SKP1/BTB/POZ_sf"/>
</dbReference>
<dbReference type="AlphaFoldDB" id="A0A9P1I4J8"/>
<keyword evidence="3" id="KW-1185">Reference proteome</keyword>
<comment type="caution">
    <text evidence="2">The sequence shown here is derived from an EMBL/GenBank/DDBJ whole genome shotgun (WGS) entry which is preliminary data.</text>
</comment>
<sequence length="320" mass="37263">MGRPPKQKCLVNIKNEQETSSNYLNKNGNCKIIWHIDSFDVSKFEKLESHSIEANGLIWKLMLHRPEDENGFQVYYKFEMEKKTKAWFAETEVKKVAAIFRNDLTVANPVDENYCIHDSDSGFLTADDDDEPESITIELNLSVNSFDFSKQIPGYTDLGISVNGTIFYVNRWILCSGSQYFFDLFVNQKSMQCILQFDDFSEIEMFEFLASLSFTPIKLSVHNIEVCMKMANFFDVSSIRSRCEKFILNCSESAEDPFQKMSLCRKVQLSEKYDYKEVLEECLEQLTSSKQIKRFVGNTIFEELEKDTRLIVLKKLLKYV</sequence>
<evidence type="ECO:0000313" key="3">
    <source>
        <dbReference type="Proteomes" id="UP001152747"/>
    </source>
</evidence>
<dbReference type="OrthoDB" id="437903at2759"/>
<dbReference type="Gene3D" id="3.30.710.10">
    <property type="entry name" value="Potassium Channel Kv1.1, Chain A"/>
    <property type="match status" value="1"/>
</dbReference>
<dbReference type="PANTHER" id="PTHR22744:SF17">
    <property type="entry name" value="BTB DOMAIN-CONTAINING PROTEIN"/>
    <property type="match status" value="1"/>
</dbReference>
<evidence type="ECO:0000313" key="2">
    <source>
        <dbReference type="EMBL" id="CAI5438208.1"/>
    </source>
</evidence>
<dbReference type="EMBL" id="CANHGI010000001">
    <property type="protein sequence ID" value="CAI5438208.1"/>
    <property type="molecule type" value="Genomic_DNA"/>
</dbReference>
<evidence type="ECO:0000259" key="1">
    <source>
        <dbReference type="PROSITE" id="PS50097"/>
    </source>
</evidence>
<dbReference type="Proteomes" id="UP001152747">
    <property type="component" value="Unassembled WGS sequence"/>
</dbReference>
<protein>
    <recommendedName>
        <fullName evidence="1">BTB domain-containing protein</fullName>
    </recommendedName>
</protein>
<name>A0A9P1I4J8_9PELO</name>
<dbReference type="SUPFAM" id="SSF54695">
    <property type="entry name" value="POZ domain"/>
    <property type="match status" value="1"/>
</dbReference>
<organism evidence="2 3">
    <name type="scientific">Caenorhabditis angaria</name>
    <dbReference type="NCBI Taxonomy" id="860376"/>
    <lineage>
        <taxon>Eukaryota</taxon>
        <taxon>Metazoa</taxon>
        <taxon>Ecdysozoa</taxon>
        <taxon>Nematoda</taxon>
        <taxon>Chromadorea</taxon>
        <taxon>Rhabditida</taxon>
        <taxon>Rhabditina</taxon>
        <taxon>Rhabditomorpha</taxon>
        <taxon>Rhabditoidea</taxon>
        <taxon>Rhabditidae</taxon>
        <taxon>Peloderinae</taxon>
        <taxon>Caenorhabditis</taxon>
    </lineage>
</organism>
<feature type="domain" description="BTB" evidence="1">
    <location>
        <begin position="156"/>
        <end position="215"/>
    </location>
</feature>
<reference evidence="2" key="1">
    <citation type="submission" date="2022-11" db="EMBL/GenBank/DDBJ databases">
        <authorList>
            <person name="Kikuchi T."/>
        </authorList>
    </citation>
    <scope>NUCLEOTIDE SEQUENCE</scope>
    <source>
        <strain evidence="2">PS1010</strain>
    </source>
</reference>
<dbReference type="SMART" id="SM00225">
    <property type="entry name" value="BTB"/>
    <property type="match status" value="1"/>
</dbReference>
<dbReference type="PROSITE" id="PS50097">
    <property type="entry name" value="BTB"/>
    <property type="match status" value="1"/>
</dbReference>
<gene>
    <name evidence="2" type="ORF">CAMP_LOCUS845</name>
</gene>
<proteinExistence type="predicted"/>
<accession>A0A9P1I4J8</accession>
<dbReference type="Pfam" id="PF00651">
    <property type="entry name" value="BTB"/>
    <property type="match status" value="1"/>
</dbReference>
<dbReference type="InterPro" id="IPR000210">
    <property type="entry name" value="BTB/POZ_dom"/>
</dbReference>